<evidence type="ECO:0000313" key="7">
    <source>
        <dbReference type="EMBL" id="KAL0894901.1"/>
    </source>
</evidence>
<evidence type="ECO:0000259" key="5">
    <source>
        <dbReference type="Pfam" id="PF12894"/>
    </source>
</evidence>
<dbReference type="InterPro" id="IPR015943">
    <property type="entry name" value="WD40/YVTN_repeat-like_dom_sf"/>
</dbReference>
<feature type="repeat" description="WD" evidence="3">
    <location>
        <begin position="103"/>
        <end position="135"/>
    </location>
</feature>
<dbReference type="PROSITE" id="PS00678">
    <property type="entry name" value="WD_REPEATS_1"/>
    <property type="match status" value="1"/>
</dbReference>
<keyword evidence="8" id="KW-1185">Reference proteome</keyword>
<accession>A0ABD0TJ79</accession>
<dbReference type="Pfam" id="PF00400">
    <property type="entry name" value="WD40"/>
    <property type="match status" value="4"/>
</dbReference>
<reference evidence="8 9" key="1">
    <citation type="submission" date="2024-06" db="EMBL/GenBank/DDBJ databases">
        <title>A chromosome-level genome assembly of beet webworm, Loxostege sticticalis.</title>
        <authorList>
            <person name="Zhang Y."/>
        </authorList>
    </citation>
    <scope>NUCLEOTIDE SEQUENCE [LARGE SCALE GENOMIC DNA]</scope>
    <source>
        <strain evidence="7">AQ026</strain>
        <strain evidence="6">AQ028</strain>
        <tissue evidence="6">Male pupae</tissue>
        <tissue evidence="7">Whole body</tissue>
    </source>
</reference>
<sequence length="404" mass="44726">MKGNQEDTPPSSINGDEISGMDEEGIIYLDEMEEVQLEDLMESEDDYTEMEPPEDHAALVFDKHVGSVFCCNFHPDGKLAVTGGEDDKAYVWSVVTGQILMECDGHKDSVIFTDFSSDGVYLATGDMSGVIKVWKCNGEENPHQPWPVVFEYEVDDLTLGMWHFGARVLIVGTVTGDIFIFKIPSGETKVLQGFNIKVECAKVFRDGVRLAAGYEDGAVKIWDLKTGQPLHTIPPNIHQIRVTDLDTHHENNLLASISTDGKVVLTTSSNGKVVGQLETENDLEVVAFAKDPQLDYFALGTLNGSVSIWDLTRQMVRHQCAKSSDENVAGVTKMLWIKDHLVTAGLDGSITVYEGRSGEKRLVLTGHRSELLDICYNAKENILLTSSEDGTARIFKYELNKEND</sequence>
<dbReference type="InterPro" id="IPR036322">
    <property type="entry name" value="WD40_repeat_dom_sf"/>
</dbReference>
<dbReference type="InterPro" id="IPR051179">
    <property type="entry name" value="WD_repeat_multifunction"/>
</dbReference>
<dbReference type="Proteomes" id="UP001549920">
    <property type="component" value="Unassembled WGS sequence"/>
</dbReference>
<dbReference type="Pfam" id="PF12894">
    <property type="entry name" value="ANAPC4_WD40"/>
    <property type="match status" value="1"/>
</dbReference>
<dbReference type="PROSITE" id="PS50082">
    <property type="entry name" value="WD_REPEATS_2"/>
    <property type="match status" value="4"/>
</dbReference>
<evidence type="ECO:0000256" key="3">
    <source>
        <dbReference type="PROSITE-ProRule" id="PRU00221"/>
    </source>
</evidence>
<evidence type="ECO:0000256" key="1">
    <source>
        <dbReference type="ARBA" id="ARBA00022574"/>
    </source>
</evidence>
<dbReference type="EMBL" id="JBEUOH010000004">
    <property type="protein sequence ID" value="KAL0894901.1"/>
    <property type="molecule type" value="Genomic_DNA"/>
</dbReference>
<dbReference type="AlphaFoldDB" id="A0ABD0TJ79"/>
<evidence type="ECO:0000256" key="4">
    <source>
        <dbReference type="SAM" id="MobiDB-lite"/>
    </source>
</evidence>
<dbReference type="PANTHER" id="PTHR19857">
    <property type="entry name" value="MITOCHONDRIAL DIVISION PROTEIN 1-RELATED"/>
    <property type="match status" value="1"/>
</dbReference>
<evidence type="ECO:0000256" key="2">
    <source>
        <dbReference type="ARBA" id="ARBA00022737"/>
    </source>
</evidence>
<feature type="compositionally biased region" description="Polar residues" evidence="4">
    <location>
        <begin position="1"/>
        <end position="14"/>
    </location>
</feature>
<dbReference type="SUPFAM" id="SSF50978">
    <property type="entry name" value="WD40 repeat-like"/>
    <property type="match status" value="1"/>
</dbReference>
<keyword evidence="2" id="KW-0677">Repeat</keyword>
<dbReference type="InterPro" id="IPR024977">
    <property type="entry name" value="Apc4-like_WD40_dom"/>
</dbReference>
<evidence type="ECO:0000313" key="8">
    <source>
        <dbReference type="Proteomes" id="UP001549920"/>
    </source>
</evidence>
<dbReference type="PANTHER" id="PTHR19857:SF8">
    <property type="entry name" value="ANGIO-ASSOCIATED MIGRATORY CELL PROTEIN"/>
    <property type="match status" value="1"/>
</dbReference>
<gene>
    <name evidence="7" type="ORF">ABMA27_013408</name>
    <name evidence="6" type="ORF">ABMA28_013655</name>
</gene>
<feature type="region of interest" description="Disordered" evidence="4">
    <location>
        <begin position="1"/>
        <end position="24"/>
    </location>
</feature>
<dbReference type="EMBL" id="JBEDNZ010000004">
    <property type="protein sequence ID" value="KAL0849340.1"/>
    <property type="molecule type" value="Genomic_DNA"/>
</dbReference>
<comment type="caution">
    <text evidence="6">The sequence shown here is derived from an EMBL/GenBank/DDBJ whole genome shotgun (WGS) entry which is preliminary data.</text>
</comment>
<evidence type="ECO:0000313" key="6">
    <source>
        <dbReference type="EMBL" id="KAL0849340.1"/>
    </source>
</evidence>
<name>A0ABD0TJ79_LOXSC</name>
<dbReference type="Gene3D" id="2.130.10.10">
    <property type="entry name" value="YVTN repeat-like/Quinoprotein amine dehydrogenase"/>
    <property type="match status" value="1"/>
</dbReference>
<dbReference type="SMART" id="SM00320">
    <property type="entry name" value="WD40"/>
    <property type="match status" value="7"/>
</dbReference>
<dbReference type="InterPro" id="IPR019775">
    <property type="entry name" value="WD40_repeat_CS"/>
</dbReference>
<protein>
    <recommendedName>
        <fullName evidence="5">Anaphase-promoting complex subunit 4-like WD40 domain-containing protein</fullName>
    </recommendedName>
</protein>
<proteinExistence type="predicted"/>
<feature type="domain" description="Anaphase-promoting complex subunit 4-like WD40" evidence="5">
    <location>
        <begin position="250"/>
        <end position="338"/>
    </location>
</feature>
<feature type="repeat" description="WD" evidence="3">
    <location>
        <begin position="61"/>
        <end position="102"/>
    </location>
</feature>
<dbReference type="PROSITE" id="PS50294">
    <property type="entry name" value="WD_REPEATS_REGION"/>
    <property type="match status" value="3"/>
</dbReference>
<dbReference type="InterPro" id="IPR001680">
    <property type="entry name" value="WD40_rpt"/>
</dbReference>
<evidence type="ECO:0000313" key="9">
    <source>
        <dbReference type="Proteomes" id="UP001549921"/>
    </source>
</evidence>
<organism evidence="6 9">
    <name type="scientific">Loxostege sticticalis</name>
    <name type="common">Beet webworm moth</name>
    <dbReference type="NCBI Taxonomy" id="481309"/>
    <lineage>
        <taxon>Eukaryota</taxon>
        <taxon>Metazoa</taxon>
        <taxon>Ecdysozoa</taxon>
        <taxon>Arthropoda</taxon>
        <taxon>Hexapoda</taxon>
        <taxon>Insecta</taxon>
        <taxon>Pterygota</taxon>
        <taxon>Neoptera</taxon>
        <taxon>Endopterygota</taxon>
        <taxon>Lepidoptera</taxon>
        <taxon>Glossata</taxon>
        <taxon>Ditrysia</taxon>
        <taxon>Pyraloidea</taxon>
        <taxon>Crambidae</taxon>
        <taxon>Pyraustinae</taxon>
        <taxon>Loxostege</taxon>
    </lineage>
</organism>
<dbReference type="CDD" id="cd00200">
    <property type="entry name" value="WD40"/>
    <property type="match status" value="1"/>
</dbReference>
<keyword evidence="1 3" id="KW-0853">WD repeat</keyword>
<feature type="repeat" description="WD" evidence="3">
    <location>
        <begin position="364"/>
        <end position="404"/>
    </location>
</feature>
<dbReference type="Proteomes" id="UP001549921">
    <property type="component" value="Unassembled WGS sequence"/>
</dbReference>
<feature type="repeat" description="WD" evidence="3">
    <location>
        <begin position="191"/>
        <end position="232"/>
    </location>
</feature>